<evidence type="ECO:0000313" key="3">
    <source>
        <dbReference type="EMBL" id="CAJ2506935.1"/>
    </source>
</evidence>
<dbReference type="Gene3D" id="2.30.60.10">
    <property type="entry name" value="Cyanovirin-N"/>
    <property type="match status" value="1"/>
</dbReference>
<keyword evidence="4" id="KW-1185">Reference proteome</keyword>
<name>A0AAI8VL49_9PEZI</name>
<dbReference type="InterPro" id="IPR036673">
    <property type="entry name" value="Cyanovirin-N_sf"/>
</dbReference>
<dbReference type="Pfam" id="PF08881">
    <property type="entry name" value="CVNH"/>
    <property type="match status" value="1"/>
</dbReference>
<evidence type="ECO:0000259" key="2">
    <source>
        <dbReference type="Pfam" id="PF08881"/>
    </source>
</evidence>
<reference evidence="3" key="1">
    <citation type="submission" date="2023-10" db="EMBL/GenBank/DDBJ databases">
        <authorList>
            <person name="Hackl T."/>
        </authorList>
    </citation>
    <scope>NUCLEOTIDE SEQUENCE</scope>
</reference>
<dbReference type="EMBL" id="CAUWAG010000010">
    <property type="protein sequence ID" value="CAJ2506935.1"/>
    <property type="molecule type" value="Genomic_DNA"/>
</dbReference>
<comment type="caution">
    <text evidence="3">The sequence shown here is derived from an EMBL/GenBank/DDBJ whole genome shotgun (WGS) entry which is preliminary data.</text>
</comment>
<dbReference type="AlphaFoldDB" id="A0AAI8VL49"/>
<feature type="signal peptide" evidence="1">
    <location>
        <begin position="1"/>
        <end position="21"/>
    </location>
</feature>
<dbReference type="InterPro" id="IPR011058">
    <property type="entry name" value="Cyanovirin-N"/>
</dbReference>
<dbReference type="SUPFAM" id="SSF51322">
    <property type="entry name" value="Cyanovirin-N"/>
    <property type="match status" value="1"/>
</dbReference>
<evidence type="ECO:0000313" key="4">
    <source>
        <dbReference type="Proteomes" id="UP001295740"/>
    </source>
</evidence>
<proteinExistence type="predicted"/>
<keyword evidence="1" id="KW-0732">Signal</keyword>
<protein>
    <submittedName>
        <fullName evidence="3">Uu.00g081210.m01.CDS01</fullName>
    </submittedName>
</protein>
<gene>
    <name evidence="3" type="ORF">KHLLAP_LOCUS7403</name>
</gene>
<evidence type="ECO:0000256" key="1">
    <source>
        <dbReference type="SAM" id="SignalP"/>
    </source>
</evidence>
<sequence length="164" mass="17144">MRLITTKTGFISLAALASATAQDAAAAAAAPAAAPAEKRYQIPDWAKMALSKSCKDISLTDKYTLHATCTYPSSHTLDNALDLNGCFANYGGNLAFIAPGSGGFGASCPHCELKGTKLVCDCLGGYGAAQPSRTRRNELEMDDWEKFPVNGDGSLTCGETEGIE</sequence>
<dbReference type="Proteomes" id="UP001295740">
    <property type="component" value="Unassembled WGS sequence"/>
</dbReference>
<feature type="domain" description="Cyanovirin-N" evidence="2">
    <location>
        <begin position="51"/>
        <end position="128"/>
    </location>
</feature>
<feature type="chain" id="PRO_5042540087" evidence="1">
    <location>
        <begin position="22"/>
        <end position="164"/>
    </location>
</feature>
<accession>A0AAI8VL49</accession>
<organism evidence="3 4">
    <name type="scientific">Anthostomella pinea</name>
    <dbReference type="NCBI Taxonomy" id="933095"/>
    <lineage>
        <taxon>Eukaryota</taxon>
        <taxon>Fungi</taxon>
        <taxon>Dikarya</taxon>
        <taxon>Ascomycota</taxon>
        <taxon>Pezizomycotina</taxon>
        <taxon>Sordariomycetes</taxon>
        <taxon>Xylariomycetidae</taxon>
        <taxon>Xylariales</taxon>
        <taxon>Xylariaceae</taxon>
        <taxon>Anthostomella</taxon>
    </lineage>
</organism>